<feature type="transmembrane region" description="Helical" evidence="6">
    <location>
        <begin position="336"/>
        <end position="357"/>
    </location>
</feature>
<proteinExistence type="predicted"/>
<dbReference type="GO" id="GO:0008360">
    <property type="term" value="P:regulation of cell shape"/>
    <property type="evidence" value="ECO:0007669"/>
    <property type="project" value="UniProtKB-KW"/>
</dbReference>
<accession>A0A6J6CN03</accession>
<protein>
    <submittedName>
        <fullName evidence="7">Unannotated protein</fullName>
    </submittedName>
</protein>
<dbReference type="AlphaFoldDB" id="A0A6J6CN03"/>
<dbReference type="Pfam" id="PF01098">
    <property type="entry name" value="FTSW_RODA_SPOVE"/>
    <property type="match status" value="1"/>
</dbReference>
<evidence type="ECO:0000256" key="1">
    <source>
        <dbReference type="ARBA" id="ARBA00004141"/>
    </source>
</evidence>
<keyword evidence="5 6" id="KW-0472">Membrane</keyword>
<dbReference type="GO" id="GO:0015648">
    <property type="term" value="F:lipid-linked peptidoglycan transporter activity"/>
    <property type="evidence" value="ECO:0007669"/>
    <property type="project" value="TreeGrafter"/>
</dbReference>
<keyword evidence="4 6" id="KW-1133">Transmembrane helix</keyword>
<gene>
    <name evidence="7" type="ORF">UFOPK1421_01292</name>
</gene>
<dbReference type="PANTHER" id="PTHR30474">
    <property type="entry name" value="CELL CYCLE PROTEIN"/>
    <property type="match status" value="1"/>
</dbReference>
<feature type="transmembrane region" description="Helical" evidence="6">
    <location>
        <begin position="46"/>
        <end position="68"/>
    </location>
</feature>
<sequence>MNGTSQPIGAARRSTEFQLVFMAAMMTATAYTLASLGKNSVIPPRILPFLAVLLLVLMSAHIGVRWLAHGADSTLLPVAVLLNGLGYVMIARLSERLAGLQTTWTFIGVACFIAVLFLVQRVNDLARYTWTFFFFGAGLLLLPMVPGIGFSSGGARIWVSVGPINFQPGEFAKLALALFFAGYLSENRELISAGTWKVGRLNLPEPRHLLPLLTAWGFSVIVMVGQKDLGSSLLFFTLFIVMVWVATEKTSFLVIGLGLFVAGATAAYFMFDHVQTRFAIWLDPWSRYEAKGFQIAQAMYALGSGGVSGTGLGLGDPTRIPEAKNDFIFAAIGEEMGLFGATAILIAFLLLIGAGLRTAMRAHRPFEKLLAVGLTTILGTQAFIIIGGVIRVVPLTGITLPFVSYGGSSLVANYILLALLIRVSDSSARGLGEVPNTATSGERFAVRRAIRKSKRHPDDQDDQS</sequence>
<feature type="transmembrane region" description="Helical" evidence="6">
    <location>
        <begin position="128"/>
        <end position="150"/>
    </location>
</feature>
<feature type="transmembrane region" description="Helical" evidence="6">
    <location>
        <begin position="17"/>
        <end position="34"/>
    </location>
</feature>
<evidence type="ECO:0000256" key="3">
    <source>
        <dbReference type="ARBA" id="ARBA00022960"/>
    </source>
</evidence>
<feature type="transmembrane region" description="Helical" evidence="6">
    <location>
        <begin position="74"/>
        <end position="91"/>
    </location>
</feature>
<name>A0A6J6CN03_9ZZZZ</name>
<feature type="transmembrane region" description="Helical" evidence="6">
    <location>
        <begin position="103"/>
        <end position="122"/>
    </location>
</feature>
<dbReference type="EMBL" id="CAEZSL010000167">
    <property type="protein sequence ID" value="CAB4551178.1"/>
    <property type="molecule type" value="Genomic_DNA"/>
</dbReference>
<feature type="transmembrane region" description="Helical" evidence="6">
    <location>
        <begin position="402"/>
        <end position="421"/>
    </location>
</feature>
<evidence type="ECO:0000256" key="4">
    <source>
        <dbReference type="ARBA" id="ARBA00022989"/>
    </source>
</evidence>
<feature type="transmembrane region" description="Helical" evidence="6">
    <location>
        <begin position="252"/>
        <end position="271"/>
    </location>
</feature>
<dbReference type="GO" id="GO:0051301">
    <property type="term" value="P:cell division"/>
    <property type="evidence" value="ECO:0007669"/>
    <property type="project" value="InterPro"/>
</dbReference>
<keyword evidence="2 6" id="KW-0812">Transmembrane</keyword>
<evidence type="ECO:0000256" key="6">
    <source>
        <dbReference type="SAM" id="Phobius"/>
    </source>
</evidence>
<evidence type="ECO:0000256" key="2">
    <source>
        <dbReference type="ARBA" id="ARBA00022692"/>
    </source>
</evidence>
<reference evidence="7" key="1">
    <citation type="submission" date="2020-05" db="EMBL/GenBank/DDBJ databases">
        <authorList>
            <person name="Chiriac C."/>
            <person name="Salcher M."/>
            <person name="Ghai R."/>
            <person name="Kavagutti S V."/>
        </authorList>
    </citation>
    <scope>NUCLEOTIDE SEQUENCE</scope>
</reference>
<dbReference type="GO" id="GO:0032153">
    <property type="term" value="C:cell division site"/>
    <property type="evidence" value="ECO:0007669"/>
    <property type="project" value="TreeGrafter"/>
</dbReference>
<evidence type="ECO:0000313" key="7">
    <source>
        <dbReference type="EMBL" id="CAB4551178.1"/>
    </source>
</evidence>
<comment type="subcellular location">
    <subcellularLocation>
        <location evidence="1">Membrane</location>
        <topology evidence="1">Multi-pass membrane protein</topology>
    </subcellularLocation>
</comment>
<dbReference type="PANTHER" id="PTHR30474:SF3">
    <property type="entry name" value="PEPTIDOGLYCAN GLYCOSYLTRANSFERASE RODA"/>
    <property type="match status" value="1"/>
</dbReference>
<feature type="transmembrane region" description="Helical" evidence="6">
    <location>
        <begin position="231"/>
        <end position="247"/>
    </location>
</feature>
<dbReference type="InterPro" id="IPR001182">
    <property type="entry name" value="FtsW/RodA"/>
</dbReference>
<evidence type="ECO:0000256" key="5">
    <source>
        <dbReference type="ARBA" id="ARBA00023136"/>
    </source>
</evidence>
<organism evidence="7">
    <name type="scientific">freshwater metagenome</name>
    <dbReference type="NCBI Taxonomy" id="449393"/>
    <lineage>
        <taxon>unclassified sequences</taxon>
        <taxon>metagenomes</taxon>
        <taxon>ecological metagenomes</taxon>
    </lineage>
</organism>
<keyword evidence="3" id="KW-0133">Cell shape</keyword>
<feature type="transmembrane region" description="Helical" evidence="6">
    <location>
        <begin position="369"/>
        <end position="390"/>
    </location>
</feature>
<dbReference type="GO" id="GO:0005886">
    <property type="term" value="C:plasma membrane"/>
    <property type="evidence" value="ECO:0007669"/>
    <property type="project" value="TreeGrafter"/>
</dbReference>